<accession>A0A9E8KP80</accession>
<evidence type="ECO:0000256" key="5">
    <source>
        <dbReference type="ARBA" id="ARBA00023004"/>
    </source>
</evidence>
<feature type="domain" description="Cytochrome c" evidence="8">
    <location>
        <begin position="27"/>
        <end position="108"/>
    </location>
</feature>
<dbReference type="GO" id="GO:0009055">
    <property type="term" value="F:electron transfer activity"/>
    <property type="evidence" value="ECO:0007669"/>
    <property type="project" value="InterPro"/>
</dbReference>
<evidence type="ECO:0000256" key="3">
    <source>
        <dbReference type="ARBA" id="ARBA00022723"/>
    </source>
</evidence>
<proteinExistence type="predicted"/>
<evidence type="ECO:0000256" key="4">
    <source>
        <dbReference type="ARBA" id="ARBA00022982"/>
    </source>
</evidence>
<dbReference type="InterPro" id="IPR009056">
    <property type="entry name" value="Cyt_c-like_dom"/>
</dbReference>
<dbReference type="InterPro" id="IPR050597">
    <property type="entry name" value="Cytochrome_c_Oxidase_Subunit"/>
</dbReference>
<dbReference type="Pfam" id="PF00034">
    <property type="entry name" value="Cytochrom_C"/>
    <property type="match status" value="1"/>
</dbReference>
<evidence type="ECO:0000313" key="9">
    <source>
        <dbReference type="EMBL" id="UZW74479.1"/>
    </source>
</evidence>
<sequence length="108" mass="10937">MRALKNSVLAIAATLAVSAPMMANAGGDVAAGKAKAGVCAACHGPEGIAMIPIYPNLAGQNEQYLVSSLKAYKAKQRTGGQAPIMQGQAAALSDEDIANLAAYYASLK</sequence>
<dbReference type="InterPro" id="IPR036909">
    <property type="entry name" value="Cyt_c-like_dom_sf"/>
</dbReference>
<keyword evidence="1" id="KW-0813">Transport</keyword>
<dbReference type="PROSITE" id="PS51007">
    <property type="entry name" value="CYTC"/>
    <property type="match status" value="1"/>
</dbReference>
<reference evidence="9" key="1">
    <citation type="submission" date="2022-07" db="EMBL/GenBank/DDBJ databases">
        <title>Alkalimarinus sp. nov., isolated from gut of a Alitta virens.</title>
        <authorList>
            <person name="Yang A.I."/>
            <person name="Shin N.-R."/>
        </authorList>
    </citation>
    <scope>NUCLEOTIDE SEQUENCE</scope>
    <source>
        <strain evidence="9">FA028</strain>
    </source>
</reference>
<dbReference type="EMBL" id="CP101527">
    <property type="protein sequence ID" value="UZW74479.1"/>
    <property type="molecule type" value="Genomic_DNA"/>
</dbReference>
<dbReference type="AlphaFoldDB" id="A0A9E8KP80"/>
<evidence type="ECO:0000256" key="6">
    <source>
        <dbReference type="PROSITE-ProRule" id="PRU00433"/>
    </source>
</evidence>
<organism evidence="9 10">
    <name type="scientific">Alkalimarinus sediminis</name>
    <dbReference type="NCBI Taxonomy" id="1632866"/>
    <lineage>
        <taxon>Bacteria</taxon>
        <taxon>Pseudomonadati</taxon>
        <taxon>Pseudomonadota</taxon>
        <taxon>Gammaproteobacteria</taxon>
        <taxon>Alteromonadales</taxon>
        <taxon>Alteromonadaceae</taxon>
        <taxon>Alkalimarinus</taxon>
    </lineage>
</organism>
<dbReference type="GO" id="GO:0020037">
    <property type="term" value="F:heme binding"/>
    <property type="evidence" value="ECO:0007669"/>
    <property type="project" value="InterPro"/>
</dbReference>
<evidence type="ECO:0000256" key="2">
    <source>
        <dbReference type="ARBA" id="ARBA00022617"/>
    </source>
</evidence>
<feature type="signal peptide" evidence="7">
    <location>
        <begin position="1"/>
        <end position="25"/>
    </location>
</feature>
<gene>
    <name evidence="9" type="ORF">NNL22_15865</name>
</gene>
<keyword evidence="10" id="KW-1185">Reference proteome</keyword>
<keyword evidence="7" id="KW-0732">Signal</keyword>
<evidence type="ECO:0000256" key="1">
    <source>
        <dbReference type="ARBA" id="ARBA00022448"/>
    </source>
</evidence>
<keyword evidence="2 6" id="KW-0349">Heme</keyword>
<keyword evidence="5 6" id="KW-0408">Iron</keyword>
<dbReference type="PANTHER" id="PTHR33751:SF9">
    <property type="entry name" value="CYTOCHROME C4"/>
    <property type="match status" value="1"/>
</dbReference>
<dbReference type="KEGG" id="asem:NNL22_15865"/>
<protein>
    <submittedName>
        <fullName evidence="9">Cytochrome c</fullName>
    </submittedName>
</protein>
<evidence type="ECO:0000259" key="8">
    <source>
        <dbReference type="PROSITE" id="PS51007"/>
    </source>
</evidence>
<keyword evidence="3 6" id="KW-0479">Metal-binding</keyword>
<dbReference type="Gene3D" id="1.10.760.10">
    <property type="entry name" value="Cytochrome c-like domain"/>
    <property type="match status" value="1"/>
</dbReference>
<dbReference type="PANTHER" id="PTHR33751">
    <property type="entry name" value="CBB3-TYPE CYTOCHROME C OXIDASE SUBUNIT FIXP"/>
    <property type="match status" value="1"/>
</dbReference>
<evidence type="ECO:0000313" key="10">
    <source>
        <dbReference type="Proteomes" id="UP001164472"/>
    </source>
</evidence>
<feature type="chain" id="PRO_5038958359" evidence="7">
    <location>
        <begin position="26"/>
        <end position="108"/>
    </location>
</feature>
<dbReference type="GO" id="GO:0046872">
    <property type="term" value="F:metal ion binding"/>
    <property type="evidence" value="ECO:0007669"/>
    <property type="project" value="UniProtKB-KW"/>
</dbReference>
<name>A0A9E8KP80_9ALTE</name>
<dbReference type="Proteomes" id="UP001164472">
    <property type="component" value="Chromosome"/>
</dbReference>
<keyword evidence="4" id="KW-0249">Electron transport</keyword>
<dbReference type="SUPFAM" id="SSF46626">
    <property type="entry name" value="Cytochrome c"/>
    <property type="match status" value="1"/>
</dbReference>
<evidence type="ECO:0000256" key="7">
    <source>
        <dbReference type="SAM" id="SignalP"/>
    </source>
</evidence>